<protein>
    <submittedName>
        <fullName evidence="2">Uncharacterized protein</fullName>
    </submittedName>
</protein>
<evidence type="ECO:0000313" key="3">
    <source>
        <dbReference type="EMBL" id="VHO01490.1"/>
    </source>
</evidence>
<reference evidence="2" key="2">
    <citation type="journal article" date="2016" name="Int. J. Syst. Evol. Microbiol.">
        <title>Lawsonella clevelandensis gen. nov., sp. nov., a new member of the suborder Corynebacterineae isolated from human abscesses.</title>
        <authorList>
            <person name="Bell M.E."/>
            <person name="Bernard K.A."/>
            <person name="Harrington S.M."/>
            <person name="Patel N.B."/>
            <person name="Tucker T.A."/>
            <person name="Metcalfe M.G."/>
            <person name="McQuiston J.R."/>
        </authorList>
    </citation>
    <scope>NUCLEOTIDE SEQUENCE</scope>
    <source>
        <strain evidence="2">X1698</strain>
    </source>
</reference>
<reference evidence="2 4" key="1">
    <citation type="journal article" date="2015" name="Genome Announc.">
        <title>Complete Genome Sequences for Two Strains of a Novel Fastidious, Partially Acid-Fast, Gram-Positive Corynebacterineae Bacterium, Derived from Human Clinical Samples.</title>
        <authorList>
            <person name="Nicholson A.C."/>
            <person name="Bell M."/>
            <person name="Humrighouse B.W."/>
            <person name="McQuiston J.R."/>
        </authorList>
    </citation>
    <scope>NUCLEOTIDE SEQUENCE [LARGE SCALE GENOMIC DNA]</scope>
    <source>
        <strain evidence="2 4">X1698</strain>
    </source>
</reference>
<evidence type="ECO:0000313" key="4">
    <source>
        <dbReference type="Proteomes" id="UP000068137"/>
    </source>
</evidence>
<keyword evidence="1" id="KW-0812">Transmembrane</keyword>
<keyword evidence="5" id="KW-1185">Reference proteome</keyword>
<sequence>MSEPISDAVPQGLADALRDEEQSGGNRREGRVASFSVLFLAALALVIGLVVRPEDPPGPIDPALKEVVSELEAGLQTADPQLRADLVQKAFCTTSSGAGAAAMLENIPPLSSAAANAQGRVPWVSLTLDHVVVDGATAAGTLTTRYNQKELPGTPLPEDVATIPVAFSYAEKSWCIR</sequence>
<dbReference type="RefSeq" id="WP_053962422.1">
    <property type="nucleotide sequence ID" value="NZ_CAJPTR010000027.1"/>
</dbReference>
<organism evidence="2 4">
    <name type="scientific">Lawsonella clevelandensis</name>
    <dbReference type="NCBI Taxonomy" id="1528099"/>
    <lineage>
        <taxon>Bacteria</taxon>
        <taxon>Bacillati</taxon>
        <taxon>Actinomycetota</taxon>
        <taxon>Actinomycetes</taxon>
        <taxon>Mycobacteriales</taxon>
        <taxon>Lawsonellaceae</taxon>
        <taxon>Lawsonella</taxon>
    </lineage>
</organism>
<dbReference type="Proteomes" id="UP000068137">
    <property type="component" value="Chromosome"/>
</dbReference>
<dbReference type="AlphaFoldDB" id="A0A0M4LZE3"/>
<name>A0A0M4LZE3_9ACTN</name>
<evidence type="ECO:0000256" key="1">
    <source>
        <dbReference type="SAM" id="Phobius"/>
    </source>
</evidence>
<dbReference type="STRING" id="1528099.AL705_07165"/>
<dbReference type="Proteomes" id="UP000324288">
    <property type="component" value="Chromosome"/>
</dbReference>
<dbReference type="EMBL" id="LR584267">
    <property type="protein sequence ID" value="VHO01490.1"/>
    <property type="molecule type" value="Genomic_DNA"/>
</dbReference>
<keyword evidence="1" id="KW-1133">Transmembrane helix</keyword>
<accession>A0A0M4LZE3</accession>
<feature type="transmembrane region" description="Helical" evidence="1">
    <location>
        <begin position="32"/>
        <end position="51"/>
    </location>
</feature>
<reference evidence="3 5" key="3">
    <citation type="submission" date="2019-04" db="EMBL/GenBank/DDBJ databases">
        <authorList>
            <person name="Seth-Smith MB H."/>
            <person name="Seth-Smith H."/>
        </authorList>
    </citation>
    <scope>NUCLEOTIDE SEQUENCE [LARGE SCALE GENOMIC DNA]</scope>
    <source>
        <strain evidence="3">USB-603019</strain>
    </source>
</reference>
<dbReference type="KEGG" id="cbq:AL705_07165"/>
<evidence type="ECO:0000313" key="2">
    <source>
        <dbReference type="EMBL" id="ALE19352.1"/>
    </source>
</evidence>
<keyword evidence="1" id="KW-0472">Membrane</keyword>
<dbReference type="EMBL" id="CP012390">
    <property type="protein sequence ID" value="ALE19352.1"/>
    <property type="molecule type" value="Genomic_DNA"/>
</dbReference>
<evidence type="ECO:0000313" key="5">
    <source>
        <dbReference type="Proteomes" id="UP000324288"/>
    </source>
</evidence>
<dbReference type="GeneID" id="84895321"/>
<proteinExistence type="predicted"/>
<gene>
    <name evidence="2" type="ORF">AL705_07165</name>
    <name evidence="3" type="ORF">LC603019_01422</name>
</gene>